<evidence type="ECO:0000313" key="1">
    <source>
        <dbReference type="EMBL" id="EEF68584.1"/>
    </source>
</evidence>
<dbReference type="HOGENOM" id="CLU_3184581_0_0_9"/>
<organism evidence="1 2">
    <name type="scientific">Holdemania filiformis DSM 12042</name>
    <dbReference type="NCBI Taxonomy" id="545696"/>
    <lineage>
        <taxon>Bacteria</taxon>
        <taxon>Bacillati</taxon>
        <taxon>Bacillota</taxon>
        <taxon>Erysipelotrichia</taxon>
        <taxon>Erysipelotrichales</taxon>
        <taxon>Erysipelotrichaceae</taxon>
        <taxon>Holdemania</taxon>
    </lineage>
</organism>
<dbReference type="Proteomes" id="UP000005950">
    <property type="component" value="Unassembled WGS sequence"/>
</dbReference>
<evidence type="ECO:0000313" key="2">
    <source>
        <dbReference type="Proteomes" id="UP000005950"/>
    </source>
</evidence>
<protein>
    <submittedName>
        <fullName evidence="1">Uncharacterized protein</fullName>
    </submittedName>
</protein>
<gene>
    <name evidence="1" type="ORF">HOLDEFILI_01250</name>
</gene>
<name>B9Y615_9FIRM</name>
<dbReference type="AlphaFoldDB" id="B9Y615"/>
<dbReference type="STRING" id="545696.HOLDEFILI_01250"/>
<accession>B9Y615</accession>
<proteinExistence type="predicted"/>
<reference evidence="1 2" key="1">
    <citation type="submission" date="2008-12" db="EMBL/GenBank/DDBJ databases">
        <authorList>
            <person name="Fulton L."/>
            <person name="Clifton S."/>
            <person name="Fulton B."/>
            <person name="Xu J."/>
            <person name="Minx P."/>
            <person name="Pepin K.H."/>
            <person name="Johnson M."/>
            <person name="Bhonagiri V."/>
            <person name="Nash W.E."/>
            <person name="Mardis E.R."/>
            <person name="Wilson R.K."/>
        </authorList>
    </citation>
    <scope>NUCLEOTIDE SEQUENCE [LARGE SCALE GENOMIC DNA]</scope>
    <source>
        <strain evidence="1 2">DSM 12042</strain>
    </source>
</reference>
<reference evidence="1 2" key="2">
    <citation type="submission" date="2009-02" db="EMBL/GenBank/DDBJ databases">
        <title>Draft genome sequence of Holdemania filiformis DSM 12042.</title>
        <authorList>
            <person name="Sudarsanam P."/>
            <person name="Ley R."/>
            <person name="Guruge J."/>
            <person name="Turnbaugh P.J."/>
            <person name="Mahowald M."/>
            <person name="Liep D."/>
            <person name="Gordon J."/>
        </authorList>
    </citation>
    <scope>NUCLEOTIDE SEQUENCE [LARGE SCALE GENOMIC DNA]</scope>
    <source>
        <strain evidence="1 2">DSM 12042</strain>
    </source>
</reference>
<sequence length="46" mass="5339">MSKWIKNAATRKDATLCAAAFDQRIPRRNSPELRLKSFKLTFLCQI</sequence>
<dbReference type="EMBL" id="ACCF01000072">
    <property type="protein sequence ID" value="EEF68584.1"/>
    <property type="molecule type" value="Genomic_DNA"/>
</dbReference>
<comment type="caution">
    <text evidence="1">The sequence shown here is derived from an EMBL/GenBank/DDBJ whole genome shotgun (WGS) entry which is preliminary data.</text>
</comment>